<evidence type="ECO:0008006" key="3">
    <source>
        <dbReference type="Google" id="ProtNLM"/>
    </source>
</evidence>
<sequence length="97" mass="11075">MDKTIEEEMRSSMAELKQLTKQGAIRSKILYTVEDVAFLTGFSTLTIYGWIHDGRPINCGKKRVHLKPIDGIARRGFRIFPDELDFFLSHFSPAKAS</sequence>
<keyword evidence="2" id="KW-1185">Reference proteome</keyword>
<dbReference type="RefSeq" id="WP_124878276.1">
    <property type="nucleotide sequence ID" value="NZ_RQJO01000013.1"/>
</dbReference>
<evidence type="ECO:0000313" key="2">
    <source>
        <dbReference type="Proteomes" id="UP000271925"/>
    </source>
</evidence>
<evidence type="ECO:0000313" key="1">
    <source>
        <dbReference type="EMBL" id="RRA99505.1"/>
    </source>
</evidence>
<dbReference type="AlphaFoldDB" id="A0A3P1BF01"/>
<comment type="caution">
    <text evidence="1">The sequence shown here is derived from an EMBL/GenBank/DDBJ whole genome shotgun (WGS) entry which is preliminary data.</text>
</comment>
<gene>
    <name evidence="1" type="ORF">EHT25_26360</name>
</gene>
<accession>A0A3P1BF01</accession>
<organism evidence="1 2">
    <name type="scientific">Larkinella rosea</name>
    <dbReference type="NCBI Taxonomy" id="2025312"/>
    <lineage>
        <taxon>Bacteria</taxon>
        <taxon>Pseudomonadati</taxon>
        <taxon>Bacteroidota</taxon>
        <taxon>Cytophagia</taxon>
        <taxon>Cytophagales</taxon>
        <taxon>Spirosomataceae</taxon>
        <taxon>Larkinella</taxon>
    </lineage>
</organism>
<dbReference type="EMBL" id="RQJO01000013">
    <property type="protein sequence ID" value="RRA99505.1"/>
    <property type="molecule type" value="Genomic_DNA"/>
</dbReference>
<reference evidence="1 2" key="1">
    <citation type="submission" date="2018-11" db="EMBL/GenBank/DDBJ databases">
        <authorList>
            <person name="Zhou Z."/>
            <person name="Wang G."/>
        </authorList>
    </citation>
    <scope>NUCLEOTIDE SEQUENCE [LARGE SCALE GENOMIC DNA]</scope>
    <source>
        <strain evidence="1 2">KCTC52004</strain>
    </source>
</reference>
<proteinExistence type="predicted"/>
<dbReference type="Proteomes" id="UP000271925">
    <property type="component" value="Unassembled WGS sequence"/>
</dbReference>
<dbReference type="OrthoDB" id="962757at2"/>
<protein>
    <recommendedName>
        <fullName evidence="3">DNA-binding protein</fullName>
    </recommendedName>
</protein>
<name>A0A3P1BF01_9BACT</name>